<evidence type="ECO:0000313" key="2">
    <source>
        <dbReference type="EMBL" id="CUS53399.1"/>
    </source>
</evidence>
<dbReference type="PANTHER" id="PTHR41248">
    <property type="entry name" value="NORD PROTEIN"/>
    <property type="match status" value="1"/>
</dbReference>
<dbReference type="PANTHER" id="PTHR41248:SF1">
    <property type="entry name" value="NORD PROTEIN"/>
    <property type="match status" value="1"/>
</dbReference>
<proteinExistence type="predicted"/>
<dbReference type="InterPro" id="IPR036465">
    <property type="entry name" value="vWFA_dom_sf"/>
</dbReference>
<dbReference type="InterPro" id="IPR051928">
    <property type="entry name" value="NorD/CobT"/>
</dbReference>
<dbReference type="SUPFAM" id="SSF53300">
    <property type="entry name" value="vWA-like"/>
    <property type="match status" value="1"/>
</dbReference>
<dbReference type="InterPro" id="IPR002035">
    <property type="entry name" value="VWF_A"/>
</dbReference>
<organism evidence="2">
    <name type="scientific">hydrothermal vent metagenome</name>
    <dbReference type="NCBI Taxonomy" id="652676"/>
    <lineage>
        <taxon>unclassified sequences</taxon>
        <taxon>metagenomes</taxon>
        <taxon>ecological metagenomes</taxon>
    </lineage>
</organism>
<reference evidence="2" key="1">
    <citation type="submission" date="2015-10" db="EMBL/GenBank/DDBJ databases">
        <authorList>
            <person name="Gilbert D.G."/>
        </authorList>
    </citation>
    <scope>NUCLEOTIDE SEQUENCE</scope>
</reference>
<dbReference type="SMART" id="SM00327">
    <property type="entry name" value="VWA"/>
    <property type="match status" value="1"/>
</dbReference>
<gene>
    <name evidence="2" type="ORF">MGWOODY_XGa1412</name>
</gene>
<dbReference type="EMBL" id="CZRL01000097">
    <property type="protein sequence ID" value="CUS53399.1"/>
    <property type="molecule type" value="Genomic_DNA"/>
</dbReference>
<evidence type="ECO:0000259" key="1">
    <source>
        <dbReference type="PROSITE" id="PS50234"/>
    </source>
</evidence>
<dbReference type="CDD" id="cd01454">
    <property type="entry name" value="vWA_norD_type"/>
    <property type="match status" value="1"/>
</dbReference>
<dbReference type="Gene3D" id="3.40.50.410">
    <property type="entry name" value="von Willebrand factor, type A domain"/>
    <property type="match status" value="1"/>
</dbReference>
<dbReference type="PROSITE" id="PS50234">
    <property type="entry name" value="VWFA"/>
    <property type="match status" value="1"/>
</dbReference>
<sequence>MPEDKSFSFEALEERFDEMLDAVLSSRRTAREPALALSVCTRTQQEFTLHWLEVIIRTNSEMGFQFVRHAARAFEFMDLRQVEDWIINAMDVYDRQGLYPGSEAFAAVDTFAREENLRPVTVRLDETVGVLNHYIRGLAGRSLRIESSDEVFTDTEVLFLPALLNRYGDKQNNFTLYKLMATYLWAQTRFGTFRKQTQDDPPLSARLAEYSEPQRALSIFFALESIRLEACIKRELPGLWRQMNTLLEISRDKPAAIEWQNALSKLKEPTSTIETTLEQLKLIYPQSVTAPTPQPWQGTLQLELAEQVLAIRMEQDREELKVRLSKLLRDDQTLDDSAIRQIELLTPENTNGEMELMLEMDGNPVATPPDIKQILQSMLLDLDEIPPEYLVAAGAGDYDAGPNEDRSAKDVWKGSHREEGALHYDEWDFRRRHYRKGWCVLREIDMRSVDKPFVAETLEKYHGLVSEIRRSFEALRGGERRLKRQPYGDDIDLDAAIEARIEAISGREMPENLFTRPQRLERDIAVIFMVDVSGSTKGWINDAERESLVLLCEALEILGDRYAIYGFSGMTRKRCELYRIKRIDETYGQEVKARIAGIQPQDYTRMGVTIRHLTHLFKNIDARTRLLITLSDGKPDDYDGYRGEYGIEDTRQALVEAKRAGIHPFCITIDREARDYLPHMYGAVNYTLVDDVRQLPVKVSEIYRRLTT</sequence>
<protein>
    <submittedName>
        <fullName evidence="2">Rubisco activation protein CbbO</fullName>
    </submittedName>
</protein>
<accession>A0A160TUS1</accession>
<feature type="domain" description="VWFA" evidence="1">
    <location>
        <begin position="525"/>
        <end position="706"/>
    </location>
</feature>
<dbReference type="AlphaFoldDB" id="A0A160TUS1"/>
<name>A0A160TUS1_9ZZZZ</name>